<dbReference type="InterPro" id="IPR027417">
    <property type="entry name" value="P-loop_NTPase"/>
</dbReference>
<evidence type="ECO:0000313" key="1">
    <source>
        <dbReference type="EMBL" id="KDR35986.1"/>
    </source>
</evidence>
<reference evidence="1 2" key="1">
    <citation type="submission" date="2014-03" db="EMBL/GenBank/DDBJ databases">
        <title>Draft Genome Sequences of Four Burkholderia Strains.</title>
        <authorList>
            <person name="Liu X.Y."/>
            <person name="Li C.X."/>
            <person name="Xu J.H."/>
        </authorList>
    </citation>
    <scope>NUCLEOTIDE SEQUENCE [LARGE SCALE GENOMIC DNA]</scope>
    <source>
        <strain evidence="1 2">R27</strain>
    </source>
</reference>
<dbReference type="Proteomes" id="UP000027439">
    <property type="component" value="Unassembled WGS sequence"/>
</dbReference>
<dbReference type="SUPFAM" id="SSF52540">
    <property type="entry name" value="P-loop containing nucleoside triphosphate hydrolases"/>
    <property type="match status" value="1"/>
</dbReference>
<organism evidence="1 2">
    <name type="scientific">Caballeronia grimmiae</name>
    <dbReference type="NCBI Taxonomy" id="1071679"/>
    <lineage>
        <taxon>Bacteria</taxon>
        <taxon>Pseudomonadati</taxon>
        <taxon>Pseudomonadota</taxon>
        <taxon>Betaproteobacteria</taxon>
        <taxon>Burkholderiales</taxon>
        <taxon>Burkholderiaceae</taxon>
        <taxon>Caballeronia</taxon>
    </lineage>
</organism>
<name>A0A069PF64_9BURK</name>
<dbReference type="eggNOG" id="ENOG5032TBQ">
    <property type="taxonomic scope" value="Bacteria"/>
</dbReference>
<sequence>MATQDFLRGILRTEQCVPFIGTGFTAGEKTRGATVPFGSQWMETMRRQILAAETEDKPGEDEIGEYSFQELSDAYFRKEIVPLEVIKETLNKYFTKTDILDPAKKEFLSIPWPYLYTLNIDDGLERAIDGVKVLPNVAFARHETRRFVYKLHGDADDALTAHNREDLKVIFGKADYIKSLKTNHHLLNDLATDFSEKHILFIGCSLTDEIDIAFSLVDGNSEKTGAKNARLYVTSKPPTTFKEKTKLQDYGITDVIVCDYSIFYGFAAKVIGSLSNGGSVVSKFLFDGELIERSNQTLMRYLVQQGWKHSDDPYDVSIRRFVEKSVKQKLEKDPLVVVWGRRFSGKTTLLYRALHENTTRRRFFLSSSVSVDDQLMNAILRLQDAIVAIDTEAVRYEHLRLLLRSADRLRENNTTVLVAVAKSDLNAFGLDFVDEAVQLSAQFFKIEAGEIDKLTSPLGFQRWKMKDRILDNIFSISASPILETILKGESSLRTRVNESCVKWKENKKSRLEFAVLFYLAIRQRMFSKTYRAIATDYGLNYIADSHLEGFAKQWTPFLEFEEADAISRREENSHWVLICNSYAWIQYAIRNISESVGVEESASTIVDLFSSAKKIDSEAFQLILFDNLNSIYEQNVAHKADWRNRVIKLVYEKLASVISQEPDYWLQRAKSVYYISNDEIELRAAVEFCEKGIIERDRKASINANLTKANLLGKLCQITNFVSDEDLRKAISTYAEALASRNENPRYIDGLLKRNRYGKGYIRGVCTAAQGRLALLPIRHDLNFVEAYLSNGG</sequence>
<dbReference type="EMBL" id="JFHE01000005">
    <property type="protein sequence ID" value="KDR35986.1"/>
    <property type="molecule type" value="Genomic_DNA"/>
</dbReference>
<evidence type="ECO:0000313" key="2">
    <source>
        <dbReference type="Proteomes" id="UP000027439"/>
    </source>
</evidence>
<dbReference type="AlphaFoldDB" id="A0A069PF64"/>
<accession>A0A069PF64</accession>
<gene>
    <name evidence="1" type="ORF">BG57_24400</name>
</gene>
<dbReference type="Pfam" id="PF13289">
    <property type="entry name" value="SIR2_2"/>
    <property type="match status" value="1"/>
</dbReference>
<comment type="caution">
    <text evidence="1">The sequence shown here is derived from an EMBL/GenBank/DDBJ whole genome shotgun (WGS) entry which is preliminary data.</text>
</comment>
<proteinExistence type="predicted"/>
<protein>
    <submittedName>
        <fullName evidence="1">Uncharacterized protein</fullName>
    </submittedName>
</protein>